<proteinExistence type="predicted"/>
<evidence type="ECO:0000313" key="2">
    <source>
        <dbReference type="Proteomes" id="UP000324800"/>
    </source>
</evidence>
<feature type="non-terminal residue" evidence="1">
    <location>
        <position position="106"/>
    </location>
</feature>
<gene>
    <name evidence="1" type="ORF">EZS28_045607</name>
</gene>
<dbReference type="EMBL" id="SNRW01029242">
    <property type="protein sequence ID" value="KAA6358866.1"/>
    <property type="molecule type" value="Genomic_DNA"/>
</dbReference>
<accession>A0A5J4TK60</accession>
<sequence>MQLMMKLSLQSKPELLSLKCFAKAQRRSLPYSSEAEQKEKVPGTGKLQMLLLEDSSVQEFILFISHSSQQISKFVLTVAMQLMMKLSLQSKPELLSLKCFAKAQRR</sequence>
<dbReference type="AlphaFoldDB" id="A0A5J4TK60"/>
<name>A0A5J4TK60_9EUKA</name>
<organism evidence="1 2">
    <name type="scientific">Streblomastix strix</name>
    <dbReference type="NCBI Taxonomy" id="222440"/>
    <lineage>
        <taxon>Eukaryota</taxon>
        <taxon>Metamonada</taxon>
        <taxon>Preaxostyla</taxon>
        <taxon>Oxymonadida</taxon>
        <taxon>Streblomastigidae</taxon>
        <taxon>Streblomastix</taxon>
    </lineage>
</organism>
<comment type="caution">
    <text evidence="1">The sequence shown here is derived from an EMBL/GenBank/DDBJ whole genome shotgun (WGS) entry which is preliminary data.</text>
</comment>
<protein>
    <submittedName>
        <fullName evidence="1">Uncharacterized protein</fullName>
    </submittedName>
</protein>
<dbReference type="Proteomes" id="UP000324800">
    <property type="component" value="Unassembled WGS sequence"/>
</dbReference>
<evidence type="ECO:0000313" key="1">
    <source>
        <dbReference type="EMBL" id="KAA6358866.1"/>
    </source>
</evidence>
<reference evidence="1 2" key="1">
    <citation type="submission" date="2019-03" db="EMBL/GenBank/DDBJ databases">
        <title>Single cell metagenomics reveals metabolic interactions within the superorganism composed of flagellate Streblomastix strix and complex community of Bacteroidetes bacteria on its surface.</title>
        <authorList>
            <person name="Treitli S.C."/>
            <person name="Kolisko M."/>
            <person name="Husnik F."/>
            <person name="Keeling P."/>
            <person name="Hampl V."/>
        </authorList>
    </citation>
    <scope>NUCLEOTIDE SEQUENCE [LARGE SCALE GENOMIC DNA]</scope>
    <source>
        <strain evidence="1">ST1C</strain>
    </source>
</reference>